<dbReference type="InterPro" id="IPR052179">
    <property type="entry name" value="DD-CPase-like"/>
</dbReference>
<evidence type="ECO:0000259" key="2">
    <source>
        <dbReference type="Pfam" id="PF02557"/>
    </source>
</evidence>
<evidence type="ECO:0000256" key="1">
    <source>
        <dbReference type="SAM" id="MobiDB-lite"/>
    </source>
</evidence>
<organism evidence="3 4">
    <name type="scientific">Phenylobacterium hankyongense</name>
    <dbReference type="NCBI Taxonomy" id="1813876"/>
    <lineage>
        <taxon>Bacteria</taxon>
        <taxon>Pseudomonadati</taxon>
        <taxon>Pseudomonadota</taxon>
        <taxon>Alphaproteobacteria</taxon>
        <taxon>Caulobacterales</taxon>
        <taxon>Caulobacteraceae</taxon>
        <taxon>Phenylobacterium</taxon>
    </lineage>
</organism>
<dbReference type="InterPro" id="IPR009045">
    <property type="entry name" value="Zn_M74/Hedgehog-like"/>
</dbReference>
<feature type="domain" description="D-alanyl-D-alanine carboxypeptidase-like core" evidence="2">
    <location>
        <begin position="153"/>
        <end position="277"/>
    </location>
</feature>
<protein>
    <submittedName>
        <fullName evidence="3">D-alanyl-D-alanine carboxypeptidase</fullName>
    </submittedName>
</protein>
<dbReference type="PANTHER" id="PTHR34385">
    <property type="entry name" value="D-ALANYL-D-ALANINE CARBOXYPEPTIDASE"/>
    <property type="match status" value="1"/>
</dbReference>
<dbReference type="Gene3D" id="3.30.1380.10">
    <property type="match status" value="1"/>
</dbReference>
<gene>
    <name evidence="3" type="ORF">DJ021_04950</name>
</gene>
<name>A0A328B010_9CAUL</name>
<comment type="caution">
    <text evidence="3">The sequence shown here is derived from an EMBL/GenBank/DDBJ whole genome shotgun (WGS) entry which is preliminary data.</text>
</comment>
<evidence type="ECO:0000313" key="3">
    <source>
        <dbReference type="EMBL" id="RAK59194.1"/>
    </source>
</evidence>
<dbReference type="EMBL" id="QFYP01000001">
    <property type="protein sequence ID" value="RAK59194.1"/>
    <property type="molecule type" value="Genomic_DNA"/>
</dbReference>
<dbReference type="AlphaFoldDB" id="A0A328B010"/>
<dbReference type="SUPFAM" id="SSF55166">
    <property type="entry name" value="Hedgehog/DD-peptidase"/>
    <property type="match status" value="1"/>
</dbReference>
<keyword evidence="4" id="KW-1185">Reference proteome</keyword>
<evidence type="ECO:0000313" key="4">
    <source>
        <dbReference type="Proteomes" id="UP000249842"/>
    </source>
</evidence>
<reference evidence="4" key="1">
    <citation type="submission" date="2018-05" db="EMBL/GenBank/DDBJ databases">
        <authorList>
            <person name="Li X."/>
        </authorList>
    </citation>
    <scope>NUCLEOTIDE SEQUENCE [LARGE SCALE GENOMIC DNA]</scope>
    <source>
        <strain evidence="4">HKS-05</strain>
    </source>
</reference>
<feature type="region of interest" description="Disordered" evidence="1">
    <location>
        <begin position="1"/>
        <end position="33"/>
    </location>
</feature>
<feature type="compositionally biased region" description="Low complexity" evidence="1">
    <location>
        <begin position="1"/>
        <end position="12"/>
    </location>
</feature>
<proteinExistence type="predicted"/>
<dbReference type="InterPro" id="IPR003709">
    <property type="entry name" value="VanY-like_core_dom"/>
</dbReference>
<accession>A0A328B010</accession>
<feature type="compositionally biased region" description="Pro residues" evidence="1">
    <location>
        <begin position="13"/>
        <end position="24"/>
    </location>
</feature>
<keyword evidence="3" id="KW-0121">Carboxypeptidase</keyword>
<dbReference type="Proteomes" id="UP000249842">
    <property type="component" value="Unassembled WGS sequence"/>
</dbReference>
<dbReference type="PANTHER" id="PTHR34385:SF1">
    <property type="entry name" value="PEPTIDOGLYCAN L-ALANYL-D-GLUTAMATE ENDOPEPTIDASE CWLK"/>
    <property type="match status" value="1"/>
</dbReference>
<keyword evidence="3" id="KW-0645">Protease</keyword>
<dbReference type="Pfam" id="PF02557">
    <property type="entry name" value="VanY"/>
    <property type="match status" value="1"/>
</dbReference>
<sequence>MPATAPGLAPKPALAPAPPPPPPAQARADCSAHGWEQAANINASSLRGLPWAPFRRPEFGWETYAPLIAREIATACAPDTPAFASAFAAWQKRQGAQPSGLVSEIDFTRLKGVLQTRRPFVLLSAQGVCPTPPDEAALVSSRPDEGYGAKQVLLRPAAMAAYRRMVEAARVASPEIAADPRYLSLFSGYRSPAADAARCAEEGNCNGVVRATCSAHRTGLAVDLYVGQADGFPPDSSADPNRLAMTKGPAYQWLVRNADRFGFVNYPFEPWHWEWTGEQP</sequence>
<dbReference type="GO" id="GO:0006508">
    <property type="term" value="P:proteolysis"/>
    <property type="evidence" value="ECO:0007669"/>
    <property type="project" value="InterPro"/>
</dbReference>
<dbReference type="GO" id="GO:0004180">
    <property type="term" value="F:carboxypeptidase activity"/>
    <property type="evidence" value="ECO:0007669"/>
    <property type="project" value="UniProtKB-KW"/>
</dbReference>
<keyword evidence="3" id="KW-0378">Hydrolase</keyword>